<dbReference type="InterPro" id="IPR027477">
    <property type="entry name" value="Succ_DH/fumarate_Rdtase_cat_sf"/>
</dbReference>
<dbReference type="Gene3D" id="3.90.700.10">
    <property type="entry name" value="Succinate dehydrogenase/fumarate reductase flavoprotein, catalytic domain"/>
    <property type="match status" value="1"/>
</dbReference>
<dbReference type="PANTHER" id="PTHR43400">
    <property type="entry name" value="FUMARATE REDUCTASE"/>
    <property type="match status" value="1"/>
</dbReference>
<dbReference type="GO" id="GO:0016156">
    <property type="term" value="F:fumarate reductase (NADH) activity"/>
    <property type="evidence" value="ECO:0007669"/>
    <property type="project" value="UniProtKB-EC"/>
</dbReference>
<comment type="function">
    <text evidence="6">Irreversibly catalyzes the reduction of fumarate to succinate.</text>
</comment>
<dbReference type="SUPFAM" id="SSF56425">
    <property type="entry name" value="Succinate dehydrogenase/fumarate reductase flavoprotein, catalytic domain"/>
    <property type="match status" value="1"/>
</dbReference>
<evidence type="ECO:0000256" key="4">
    <source>
        <dbReference type="ARBA" id="ARBA00023002"/>
    </source>
</evidence>
<dbReference type="GeneID" id="42006482"/>
<evidence type="ECO:0000256" key="5">
    <source>
        <dbReference type="ARBA" id="ARBA00050832"/>
    </source>
</evidence>
<keyword evidence="9" id="KW-1185">Reference proteome</keyword>
<protein>
    <recommendedName>
        <fullName evidence="6">Fumarate reductase</fullName>
        <ecNumber evidence="6">1.3.1.6</ecNumber>
    </recommendedName>
</protein>
<proteinExistence type="inferred from homology"/>
<dbReference type="EC" id="1.3.1.6" evidence="6"/>
<evidence type="ECO:0000256" key="6">
    <source>
        <dbReference type="RuleBase" id="RU366062"/>
    </source>
</evidence>
<comment type="catalytic activity">
    <reaction evidence="5 6">
        <text>succinate + NAD(+) = fumarate + NADH + H(+)</text>
        <dbReference type="Rhea" id="RHEA:18281"/>
        <dbReference type="ChEBI" id="CHEBI:15378"/>
        <dbReference type="ChEBI" id="CHEBI:29806"/>
        <dbReference type="ChEBI" id="CHEBI:30031"/>
        <dbReference type="ChEBI" id="CHEBI:57540"/>
        <dbReference type="ChEBI" id="CHEBI:57945"/>
        <dbReference type="EC" id="1.3.1.6"/>
    </reaction>
</comment>
<dbReference type="SUPFAM" id="SSF51905">
    <property type="entry name" value="FAD/NAD(P)-binding domain"/>
    <property type="match status" value="1"/>
</dbReference>
<dbReference type="AlphaFoldDB" id="A0A507BW57"/>
<evidence type="ECO:0000256" key="3">
    <source>
        <dbReference type="ARBA" id="ARBA00022827"/>
    </source>
</evidence>
<evidence type="ECO:0000313" key="8">
    <source>
        <dbReference type="EMBL" id="TPX31418.1"/>
    </source>
</evidence>
<dbReference type="RefSeq" id="XP_031022854.1">
    <property type="nucleotide sequence ID" value="XM_031171185.1"/>
</dbReference>
<dbReference type="Proteomes" id="UP000319731">
    <property type="component" value="Unassembled WGS sequence"/>
</dbReference>
<gene>
    <name evidence="8" type="ORF">SmJEL517_g05259</name>
</gene>
<dbReference type="InterPro" id="IPR036188">
    <property type="entry name" value="FAD/NAD-bd_sf"/>
</dbReference>
<evidence type="ECO:0000259" key="7">
    <source>
        <dbReference type="Pfam" id="PF00890"/>
    </source>
</evidence>
<dbReference type="InterPro" id="IPR050315">
    <property type="entry name" value="FAD-oxidoreductase_2"/>
</dbReference>
<dbReference type="EMBL" id="QEAO01000045">
    <property type="protein sequence ID" value="TPX31418.1"/>
    <property type="molecule type" value="Genomic_DNA"/>
</dbReference>
<dbReference type="FunFam" id="3.90.700.10:FF:000007">
    <property type="entry name" value="NADH-dependent fumarate reductase"/>
    <property type="match status" value="1"/>
</dbReference>
<evidence type="ECO:0000256" key="1">
    <source>
        <dbReference type="ARBA" id="ARBA00008040"/>
    </source>
</evidence>
<sequence>MLSTRDSRDGGERTASGPCIYVLGSGLAGLTAAIIAAREGCRVTILEKESRCGGNSAKATSGMNAAPSPYTTGDSTVLFLQDSLHSGGGAEIPELVDTLVNGSSHALEFLESFDLKLSVVSQTGGHSRPRTHREVKGAVGFDIISALKKHLDTLPNVTFLVSTTVKQLVYDTMSDRVIGLEAIDSTGCKSLYHASAVILCTGGFAHPNPLLVKLRPDLAHLPTTSGKWADTVGLEYIQVHPTGFVDPSDRLSKSKFLAPESLRGHGGILISPLTSKRLVNELETRDKVTEAIFKACPSDQQSEALIFLNQAVCDDVGDSMKFYLSKGFFKRYEGLDAVAQGESLDLASLFQTIKEYNEAVSGAKADVFGKTVFSHRFEESDIYYVGRITPVIHYTMGGLAIDGEARVLAQGRPVDGLYAAGEVTGGVHGKNRLAGNSLLECVVYGKIAGKAAAEYGELVKRGKLVYK</sequence>
<evidence type="ECO:0000313" key="9">
    <source>
        <dbReference type="Proteomes" id="UP000319731"/>
    </source>
</evidence>
<organism evidence="8 9">
    <name type="scientific">Synchytrium microbalum</name>
    <dbReference type="NCBI Taxonomy" id="1806994"/>
    <lineage>
        <taxon>Eukaryota</taxon>
        <taxon>Fungi</taxon>
        <taxon>Fungi incertae sedis</taxon>
        <taxon>Chytridiomycota</taxon>
        <taxon>Chytridiomycota incertae sedis</taxon>
        <taxon>Chytridiomycetes</taxon>
        <taxon>Synchytriales</taxon>
        <taxon>Synchytriaceae</taxon>
        <taxon>Synchytrium</taxon>
    </lineage>
</organism>
<dbReference type="Pfam" id="PF00890">
    <property type="entry name" value="FAD_binding_2"/>
    <property type="match status" value="1"/>
</dbReference>
<keyword evidence="4 6" id="KW-0560">Oxidoreductase</keyword>
<dbReference type="STRING" id="1806994.A0A507BW57"/>
<keyword evidence="2 6" id="KW-0285">Flavoprotein</keyword>
<keyword evidence="3 6" id="KW-0274">FAD</keyword>
<accession>A0A507BW57</accession>
<comment type="caution">
    <text evidence="8">The sequence shown here is derived from an EMBL/GenBank/DDBJ whole genome shotgun (WGS) entry which is preliminary data.</text>
</comment>
<dbReference type="NCBIfam" id="TIGR01813">
    <property type="entry name" value="flavo_cyto_c"/>
    <property type="match status" value="1"/>
</dbReference>
<dbReference type="InterPro" id="IPR003953">
    <property type="entry name" value="FAD-dep_OxRdtase_2_FAD-bd"/>
</dbReference>
<comment type="cofactor">
    <cofactor evidence="6">
        <name>FAD</name>
        <dbReference type="ChEBI" id="CHEBI:57692"/>
    </cofactor>
    <text evidence="6">Binds 1 FAD per monomer.</text>
</comment>
<name>A0A507BW57_9FUNG</name>
<dbReference type="Gene3D" id="3.50.50.60">
    <property type="entry name" value="FAD/NAD(P)-binding domain"/>
    <property type="match status" value="1"/>
</dbReference>
<comment type="similarity">
    <text evidence="1 6">Belongs to the FAD-dependent oxidoreductase 2 family. FRD/SDH subfamily.</text>
</comment>
<dbReference type="InterPro" id="IPR010960">
    <property type="entry name" value="Flavocytochrome_c"/>
</dbReference>
<dbReference type="OrthoDB" id="10252157at2759"/>
<evidence type="ECO:0000256" key="2">
    <source>
        <dbReference type="ARBA" id="ARBA00022630"/>
    </source>
</evidence>
<dbReference type="PANTHER" id="PTHR43400:SF7">
    <property type="entry name" value="FAD-DEPENDENT OXIDOREDUCTASE 2 FAD BINDING DOMAIN-CONTAINING PROTEIN"/>
    <property type="match status" value="1"/>
</dbReference>
<dbReference type="GO" id="GO:0010181">
    <property type="term" value="F:FMN binding"/>
    <property type="evidence" value="ECO:0007669"/>
    <property type="project" value="InterPro"/>
</dbReference>
<reference evidence="8 9" key="1">
    <citation type="journal article" date="2019" name="Sci. Rep.">
        <title>Comparative genomics of chytrid fungi reveal insights into the obligate biotrophic and pathogenic lifestyle of Synchytrium endobioticum.</title>
        <authorList>
            <person name="van de Vossenberg B.T.L.H."/>
            <person name="Warris S."/>
            <person name="Nguyen H.D.T."/>
            <person name="van Gent-Pelzer M.P.E."/>
            <person name="Joly D.L."/>
            <person name="van de Geest H.C."/>
            <person name="Bonants P.J.M."/>
            <person name="Smith D.S."/>
            <person name="Levesque C.A."/>
            <person name="van der Lee T.A.J."/>
        </authorList>
    </citation>
    <scope>NUCLEOTIDE SEQUENCE [LARGE SCALE GENOMIC DNA]</scope>
    <source>
        <strain evidence="8 9">JEL517</strain>
    </source>
</reference>
<feature type="domain" description="FAD-dependent oxidoreductase 2 FAD-binding" evidence="7">
    <location>
        <begin position="22"/>
        <end position="438"/>
    </location>
</feature>